<evidence type="ECO:0000313" key="3">
    <source>
        <dbReference type="WBParaSite" id="EgrG_000169400"/>
    </source>
</evidence>
<gene>
    <name evidence="1" type="ORF">EgrG_000169400</name>
</gene>
<organism evidence="1">
    <name type="scientific">Echinococcus granulosus</name>
    <name type="common">Hydatid tapeworm</name>
    <dbReference type="NCBI Taxonomy" id="6210"/>
    <lineage>
        <taxon>Eukaryota</taxon>
        <taxon>Metazoa</taxon>
        <taxon>Spiralia</taxon>
        <taxon>Lophotrochozoa</taxon>
        <taxon>Platyhelminthes</taxon>
        <taxon>Cestoda</taxon>
        <taxon>Eucestoda</taxon>
        <taxon>Cyclophyllidea</taxon>
        <taxon>Taeniidae</taxon>
        <taxon>Echinococcus</taxon>
        <taxon>Echinococcus granulosus group</taxon>
    </lineage>
</organism>
<dbReference type="Gene3D" id="1.20.1050.10">
    <property type="match status" value="1"/>
</dbReference>
<dbReference type="EMBL" id="LK028583">
    <property type="protein sequence ID" value="CDS21297.1"/>
    <property type="molecule type" value="Genomic_DNA"/>
</dbReference>
<dbReference type="Proteomes" id="UP000492820">
    <property type="component" value="Unassembled WGS sequence"/>
</dbReference>
<name>A0A068WMH2_ECHGR</name>
<dbReference type="AlphaFoldDB" id="A0A068WMH2"/>
<proteinExistence type="predicted"/>
<dbReference type="WBParaSite" id="EgrG_000169400">
    <property type="protein sequence ID" value="EgrG_000169400"/>
    <property type="gene ID" value="EgrG_000169400"/>
</dbReference>
<dbReference type="PANTHER" id="PTHR44490:SF1">
    <property type="entry name" value="EUKARYOTIC TRANSLATION ELONGATION FACTOR 1 EPSILON-1"/>
    <property type="match status" value="1"/>
</dbReference>
<sequence length="126" mass="14495">MVSADLETLNILSLKNPSLRATNDYEKALTYQYLEWKQKFVGFSGNKANQKSQLTALSEDLLSRVFLTGNSLKGIDIVIAQCIEDHLFGMSFEEKEKLCGALRWYTLVQKLYPSLMFVPFQRTKIY</sequence>
<reference evidence="1" key="2">
    <citation type="submission" date="2014-06" db="EMBL/GenBank/DDBJ databases">
        <authorList>
            <person name="Aslett M."/>
        </authorList>
    </citation>
    <scope>NUCLEOTIDE SEQUENCE</scope>
</reference>
<dbReference type="GO" id="GO:0017101">
    <property type="term" value="C:aminoacyl-tRNA synthetase multienzyme complex"/>
    <property type="evidence" value="ECO:0007669"/>
    <property type="project" value="InterPro"/>
</dbReference>
<dbReference type="SUPFAM" id="SSF47616">
    <property type="entry name" value="GST C-terminal domain-like"/>
    <property type="match status" value="1"/>
</dbReference>
<dbReference type="PANTHER" id="PTHR44490">
    <property type="entry name" value="EUKARYOTIC TRANSLATION ELONGATION FACTOR 1 EPSILON-1"/>
    <property type="match status" value="1"/>
</dbReference>
<keyword evidence="1" id="KW-0251">Elongation factor</keyword>
<dbReference type="GO" id="GO:0043517">
    <property type="term" value="P:positive regulation of DNA damage response, signal transduction by p53 class mediator"/>
    <property type="evidence" value="ECO:0007669"/>
    <property type="project" value="InterPro"/>
</dbReference>
<reference evidence="3" key="3">
    <citation type="submission" date="2020-10" db="UniProtKB">
        <authorList>
            <consortium name="WormBaseParasite"/>
        </authorList>
    </citation>
    <scope>IDENTIFICATION</scope>
</reference>
<dbReference type="GO" id="GO:0003746">
    <property type="term" value="F:translation elongation factor activity"/>
    <property type="evidence" value="ECO:0007669"/>
    <property type="project" value="UniProtKB-KW"/>
</dbReference>
<accession>A0A068WMH2</accession>
<dbReference type="InterPro" id="IPR036282">
    <property type="entry name" value="Glutathione-S-Trfase_C_sf"/>
</dbReference>
<dbReference type="GO" id="GO:0005737">
    <property type="term" value="C:cytoplasm"/>
    <property type="evidence" value="ECO:0007669"/>
    <property type="project" value="TreeGrafter"/>
</dbReference>
<dbReference type="GO" id="GO:0005634">
    <property type="term" value="C:nucleus"/>
    <property type="evidence" value="ECO:0007669"/>
    <property type="project" value="TreeGrafter"/>
</dbReference>
<evidence type="ECO:0000313" key="1">
    <source>
        <dbReference type="EMBL" id="CDS21297.1"/>
    </source>
</evidence>
<dbReference type="InterPro" id="IPR042450">
    <property type="entry name" value="EEF1E1"/>
</dbReference>
<reference evidence="1 2" key="1">
    <citation type="journal article" date="2013" name="Nature">
        <title>The genomes of four tapeworm species reveal adaptations to parasitism.</title>
        <authorList>
            <person name="Tsai I.J."/>
            <person name="Zarowiecki M."/>
            <person name="Holroyd N."/>
            <person name="Garciarrubio A."/>
            <person name="Sanchez-Flores A."/>
            <person name="Brooks K.L."/>
            <person name="Tracey A."/>
            <person name="Bobes R.J."/>
            <person name="Fragoso G."/>
            <person name="Sciutto E."/>
            <person name="Aslett M."/>
            <person name="Beasley H."/>
            <person name="Bennett H.M."/>
            <person name="Cai J."/>
            <person name="Camicia F."/>
            <person name="Clark R."/>
            <person name="Cucher M."/>
            <person name="De Silva N."/>
            <person name="Day T.A."/>
            <person name="Deplazes P."/>
            <person name="Estrada K."/>
            <person name="Fernandez C."/>
            <person name="Holland P.W."/>
            <person name="Hou J."/>
            <person name="Hu S."/>
            <person name="Huckvale T."/>
            <person name="Hung S.S."/>
            <person name="Kamenetzky L."/>
            <person name="Keane J.A."/>
            <person name="Kiss F."/>
            <person name="Koziol U."/>
            <person name="Lambert O."/>
            <person name="Liu K."/>
            <person name="Luo X."/>
            <person name="Luo Y."/>
            <person name="Macchiaroli N."/>
            <person name="Nichol S."/>
            <person name="Paps J."/>
            <person name="Parkinson J."/>
            <person name="Pouchkina-Stantcheva N."/>
            <person name="Riddiford N."/>
            <person name="Rosenzvit M."/>
            <person name="Salinas G."/>
            <person name="Wasmuth J.D."/>
            <person name="Zamanian M."/>
            <person name="Zheng Y."/>
            <person name="Cai X."/>
            <person name="Soberon X."/>
            <person name="Olson P.D."/>
            <person name="Laclette J.P."/>
            <person name="Brehm K."/>
            <person name="Berriman M."/>
            <person name="Garciarrubio A."/>
            <person name="Bobes R.J."/>
            <person name="Fragoso G."/>
            <person name="Sanchez-Flores A."/>
            <person name="Estrada K."/>
            <person name="Cevallos M.A."/>
            <person name="Morett E."/>
            <person name="Gonzalez V."/>
            <person name="Portillo T."/>
            <person name="Ochoa-Leyva A."/>
            <person name="Jose M.V."/>
            <person name="Sciutto E."/>
            <person name="Landa A."/>
            <person name="Jimenez L."/>
            <person name="Valdes V."/>
            <person name="Carrero J.C."/>
            <person name="Larralde C."/>
            <person name="Morales-Montor J."/>
            <person name="Limon-Lason J."/>
            <person name="Soberon X."/>
            <person name="Laclette J.P."/>
        </authorList>
    </citation>
    <scope>NUCLEOTIDE SEQUENCE [LARGE SCALE GENOMIC DNA]</scope>
</reference>
<protein>
    <submittedName>
        <fullName evidence="1 3">Eukaryotic translation elongation factor 1</fullName>
    </submittedName>
</protein>
<evidence type="ECO:0000313" key="2">
    <source>
        <dbReference type="Proteomes" id="UP000492820"/>
    </source>
</evidence>
<keyword evidence="1" id="KW-0648">Protein biosynthesis</keyword>